<dbReference type="PRINTS" id="PR00973">
    <property type="entry name" value="RIBOSOMALS17"/>
</dbReference>
<evidence type="ECO:0000313" key="9">
    <source>
        <dbReference type="Proteomes" id="UP000281261"/>
    </source>
</evidence>
<dbReference type="CDD" id="cd00364">
    <property type="entry name" value="Ribosomal_uS17"/>
    <property type="match status" value="1"/>
</dbReference>
<keyword evidence="3 6" id="KW-0694">RNA-binding</keyword>
<evidence type="ECO:0000256" key="1">
    <source>
        <dbReference type="ARBA" id="ARBA00010254"/>
    </source>
</evidence>
<gene>
    <name evidence="6 8" type="primary">rpsQ</name>
    <name evidence="8" type="ORF">DRH29_00690</name>
</gene>
<dbReference type="PANTHER" id="PTHR10744">
    <property type="entry name" value="40S RIBOSOMAL PROTEIN S11 FAMILY MEMBER"/>
    <property type="match status" value="1"/>
</dbReference>
<dbReference type="Gene3D" id="2.40.50.140">
    <property type="entry name" value="Nucleic acid-binding proteins"/>
    <property type="match status" value="1"/>
</dbReference>
<evidence type="ECO:0000256" key="4">
    <source>
        <dbReference type="ARBA" id="ARBA00022980"/>
    </source>
</evidence>
<dbReference type="SUPFAM" id="SSF50249">
    <property type="entry name" value="Nucleic acid-binding proteins"/>
    <property type="match status" value="1"/>
</dbReference>
<dbReference type="NCBIfam" id="TIGR03635">
    <property type="entry name" value="uS17_bact"/>
    <property type="match status" value="1"/>
</dbReference>
<keyword evidence="4 6" id="KW-0689">Ribosomal protein</keyword>
<reference evidence="8 9" key="1">
    <citation type="submission" date="2018-06" db="EMBL/GenBank/DDBJ databases">
        <title>Extensive metabolic versatility and redundancy in microbially diverse, dynamic hydrothermal sediments.</title>
        <authorList>
            <person name="Dombrowski N."/>
            <person name="Teske A."/>
            <person name="Baker B.J."/>
        </authorList>
    </citation>
    <scope>NUCLEOTIDE SEQUENCE [LARGE SCALE GENOMIC DNA]</scope>
    <source>
        <strain evidence="8">B79_G16</strain>
    </source>
</reference>
<name>A0A420ZE14_UNCK3</name>
<comment type="caution">
    <text evidence="8">The sequence shown here is derived from an EMBL/GenBank/DDBJ whole genome shotgun (WGS) entry which is preliminary data.</text>
</comment>
<dbReference type="AlphaFoldDB" id="A0A420ZE14"/>
<comment type="function">
    <text evidence="6">One of the primary rRNA binding proteins, it binds specifically to the 5'-end of 16S ribosomal RNA.</text>
</comment>
<dbReference type="InterPro" id="IPR019979">
    <property type="entry name" value="Ribosomal_uS17_CS"/>
</dbReference>
<evidence type="ECO:0000256" key="6">
    <source>
        <dbReference type="HAMAP-Rule" id="MF_01345"/>
    </source>
</evidence>
<dbReference type="InterPro" id="IPR019984">
    <property type="entry name" value="Ribosomal_uS17_bact/chlr"/>
</dbReference>
<comment type="subunit">
    <text evidence="6">Part of the 30S ribosomal subunit.</text>
</comment>
<proteinExistence type="inferred from homology"/>
<keyword evidence="5 6" id="KW-0687">Ribonucleoprotein</keyword>
<evidence type="ECO:0000256" key="5">
    <source>
        <dbReference type="ARBA" id="ARBA00023274"/>
    </source>
</evidence>
<dbReference type="Pfam" id="PF00366">
    <property type="entry name" value="Ribosomal_S17"/>
    <property type="match status" value="1"/>
</dbReference>
<dbReference type="NCBIfam" id="NF004123">
    <property type="entry name" value="PRK05610.1"/>
    <property type="match status" value="1"/>
</dbReference>
<dbReference type="PROSITE" id="PS00056">
    <property type="entry name" value="RIBOSOMAL_S17"/>
    <property type="match status" value="1"/>
</dbReference>
<evidence type="ECO:0000256" key="2">
    <source>
        <dbReference type="ARBA" id="ARBA00022730"/>
    </source>
</evidence>
<dbReference type="GO" id="GO:0019843">
    <property type="term" value="F:rRNA binding"/>
    <property type="evidence" value="ECO:0007669"/>
    <property type="project" value="UniProtKB-UniRule"/>
</dbReference>
<dbReference type="InterPro" id="IPR012340">
    <property type="entry name" value="NA-bd_OB-fold"/>
</dbReference>
<evidence type="ECO:0000256" key="7">
    <source>
        <dbReference type="RuleBase" id="RU003872"/>
    </source>
</evidence>
<comment type="similarity">
    <text evidence="1 6 7">Belongs to the universal ribosomal protein uS17 family.</text>
</comment>
<dbReference type="HAMAP" id="MF_01345_B">
    <property type="entry name" value="Ribosomal_uS17_B"/>
    <property type="match status" value="1"/>
</dbReference>
<evidence type="ECO:0000313" key="8">
    <source>
        <dbReference type="EMBL" id="RLC37916.1"/>
    </source>
</evidence>
<dbReference type="GO" id="GO:0022627">
    <property type="term" value="C:cytosolic small ribosomal subunit"/>
    <property type="evidence" value="ECO:0007669"/>
    <property type="project" value="UniProtKB-UniRule"/>
</dbReference>
<keyword evidence="2 6" id="KW-0699">rRNA-binding</keyword>
<protein>
    <recommendedName>
        <fullName evidence="6">Small ribosomal subunit protein uS17</fullName>
    </recommendedName>
</protein>
<sequence length="93" mass="10513">MNNQAKQLPAQIFKGTSKTGTAISRAGSKTVIVRVDSYITHPLYKKKIRTTRRFAVHDEQDTVKVGDRVVIGETRPVSKTKHWKIIQIIGKKL</sequence>
<organism evidence="8 9">
    <name type="scientific">candidate division Kazan bacterium</name>
    <dbReference type="NCBI Taxonomy" id="2202143"/>
    <lineage>
        <taxon>Bacteria</taxon>
        <taxon>Bacteria division Kazan-3B-28</taxon>
    </lineage>
</organism>
<dbReference type="EMBL" id="QMNG01000001">
    <property type="protein sequence ID" value="RLC37916.1"/>
    <property type="molecule type" value="Genomic_DNA"/>
</dbReference>
<dbReference type="GO" id="GO:0003735">
    <property type="term" value="F:structural constituent of ribosome"/>
    <property type="evidence" value="ECO:0007669"/>
    <property type="project" value="UniProtKB-UniRule"/>
</dbReference>
<dbReference type="GO" id="GO:0006412">
    <property type="term" value="P:translation"/>
    <property type="evidence" value="ECO:0007669"/>
    <property type="project" value="UniProtKB-UniRule"/>
</dbReference>
<dbReference type="InterPro" id="IPR000266">
    <property type="entry name" value="Ribosomal_uS17"/>
</dbReference>
<accession>A0A420ZE14</accession>
<evidence type="ECO:0000256" key="3">
    <source>
        <dbReference type="ARBA" id="ARBA00022884"/>
    </source>
</evidence>
<dbReference type="Proteomes" id="UP000281261">
    <property type="component" value="Unassembled WGS sequence"/>
</dbReference>
<dbReference type="PANTHER" id="PTHR10744:SF1">
    <property type="entry name" value="SMALL RIBOSOMAL SUBUNIT PROTEIN US17M"/>
    <property type="match status" value="1"/>
</dbReference>